<evidence type="ECO:0000313" key="2">
    <source>
        <dbReference type="EMBL" id="KIK12206.1"/>
    </source>
</evidence>
<protein>
    <submittedName>
        <fullName evidence="2">Uncharacterized protein</fullName>
    </submittedName>
</protein>
<gene>
    <name evidence="2" type="ORF">PISMIDRAFT_461829</name>
</gene>
<proteinExistence type="predicted"/>
<dbReference type="EMBL" id="KN834106">
    <property type="protein sequence ID" value="KIK12206.1"/>
    <property type="molecule type" value="Genomic_DNA"/>
</dbReference>
<sequence>MHPQQPHTPSWDFNKKNREASSRGFHGPLAWGKASAFRRFARNTRVVLMTREPCLSQTGESGTRTDLSSIAEVHRPSWARVGSLRVTATWATPRRSPAGQSSPAYMSECRRITPGIRPRLNDFTSLPYFHISSPARRRYAYPAGSVSALIE</sequence>
<keyword evidence="3" id="KW-1185">Reference proteome</keyword>
<organism evidence="2 3">
    <name type="scientific">Pisolithus microcarpus 441</name>
    <dbReference type="NCBI Taxonomy" id="765257"/>
    <lineage>
        <taxon>Eukaryota</taxon>
        <taxon>Fungi</taxon>
        <taxon>Dikarya</taxon>
        <taxon>Basidiomycota</taxon>
        <taxon>Agaricomycotina</taxon>
        <taxon>Agaricomycetes</taxon>
        <taxon>Agaricomycetidae</taxon>
        <taxon>Boletales</taxon>
        <taxon>Sclerodermatineae</taxon>
        <taxon>Pisolithaceae</taxon>
        <taxon>Pisolithus</taxon>
    </lineage>
</organism>
<reference evidence="2 3" key="1">
    <citation type="submission" date="2014-04" db="EMBL/GenBank/DDBJ databases">
        <authorList>
            <consortium name="DOE Joint Genome Institute"/>
            <person name="Kuo A."/>
            <person name="Kohler A."/>
            <person name="Costa M.D."/>
            <person name="Nagy L.G."/>
            <person name="Floudas D."/>
            <person name="Copeland A."/>
            <person name="Barry K.W."/>
            <person name="Cichocki N."/>
            <person name="Veneault-Fourrey C."/>
            <person name="LaButti K."/>
            <person name="Lindquist E.A."/>
            <person name="Lipzen A."/>
            <person name="Lundell T."/>
            <person name="Morin E."/>
            <person name="Murat C."/>
            <person name="Sun H."/>
            <person name="Tunlid A."/>
            <person name="Henrissat B."/>
            <person name="Grigoriev I.V."/>
            <person name="Hibbett D.S."/>
            <person name="Martin F."/>
            <person name="Nordberg H.P."/>
            <person name="Cantor M.N."/>
            <person name="Hua S.X."/>
        </authorList>
    </citation>
    <scope>NUCLEOTIDE SEQUENCE [LARGE SCALE GENOMIC DNA]</scope>
    <source>
        <strain evidence="2 3">441</strain>
    </source>
</reference>
<feature type="region of interest" description="Disordered" evidence="1">
    <location>
        <begin position="1"/>
        <end position="26"/>
    </location>
</feature>
<name>A0A0C9Y5C7_9AGAM</name>
<reference evidence="3" key="2">
    <citation type="submission" date="2015-01" db="EMBL/GenBank/DDBJ databases">
        <title>Evolutionary Origins and Diversification of the Mycorrhizal Mutualists.</title>
        <authorList>
            <consortium name="DOE Joint Genome Institute"/>
            <consortium name="Mycorrhizal Genomics Consortium"/>
            <person name="Kohler A."/>
            <person name="Kuo A."/>
            <person name="Nagy L.G."/>
            <person name="Floudas D."/>
            <person name="Copeland A."/>
            <person name="Barry K.W."/>
            <person name="Cichocki N."/>
            <person name="Veneault-Fourrey C."/>
            <person name="LaButti K."/>
            <person name="Lindquist E.A."/>
            <person name="Lipzen A."/>
            <person name="Lundell T."/>
            <person name="Morin E."/>
            <person name="Murat C."/>
            <person name="Riley R."/>
            <person name="Ohm R."/>
            <person name="Sun H."/>
            <person name="Tunlid A."/>
            <person name="Henrissat B."/>
            <person name="Grigoriev I.V."/>
            <person name="Hibbett D.S."/>
            <person name="Martin F."/>
        </authorList>
    </citation>
    <scope>NUCLEOTIDE SEQUENCE [LARGE SCALE GENOMIC DNA]</scope>
    <source>
        <strain evidence="3">441</strain>
    </source>
</reference>
<evidence type="ECO:0000256" key="1">
    <source>
        <dbReference type="SAM" id="MobiDB-lite"/>
    </source>
</evidence>
<evidence type="ECO:0000313" key="3">
    <source>
        <dbReference type="Proteomes" id="UP000054018"/>
    </source>
</evidence>
<dbReference type="HOGENOM" id="CLU_1732204_0_0_1"/>
<dbReference type="Proteomes" id="UP000054018">
    <property type="component" value="Unassembled WGS sequence"/>
</dbReference>
<dbReference type="AlphaFoldDB" id="A0A0C9Y5C7"/>
<accession>A0A0C9Y5C7</accession>